<dbReference type="RefSeq" id="WP_103984180.1">
    <property type="nucleotide sequence ID" value="NZ_FNVS01000020.1"/>
</dbReference>
<organism evidence="1 2">
    <name type="scientific">Parabacteroides chinchillae</name>
    <dbReference type="NCBI Taxonomy" id="871327"/>
    <lineage>
        <taxon>Bacteria</taxon>
        <taxon>Pseudomonadati</taxon>
        <taxon>Bacteroidota</taxon>
        <taxon>Bacteroidia</taxon>
        <taxon>Bacteroidales</taxon>
        <taxon>Tannerellaceae</taxon>
        <taxon>Parabacteroides</taxon>
    </lineage>
</organism>
<sequence length="144" mass="15974">MCNNVKDANAEMNQSKQELQDTNKQEVCQCFAAPSLPKYLYHGTDEKTADLIDKTGLGGTHPKPSVVNPGSVVKMNREVWCATSIEEAVGSKGGKVRYEIDTEQVIGLHLGEFIQKRGFWVFIGTIPADKMNTCCIKHIMKSKK</sequence>
<accession>A0A8G2BZ02</accession>
<reference evidence="1 2" key="1">
    <citation type="submission" date="2016-10" db="EMBL/GenBank/DDBJ databases">
        <authorList>
            <person name="Varghese N."/>
            <person name="Submissions S."/>
        </authorList>
    </citation>
    <scope>NUCLEOTIDE SEQUENCE [LARGE SCALE GENOMIC DNA]</scope>
    <source>
        <strain evidence="1 2">DSM 29073</strain>
    </source>
</reference>
<dbReference type="AlphaFoldDB" id="A0A8G2BZ02"/>
<dbReference type="EMBL" id="FNVS01000020">
    <property type="protein sequence ID" value="SEG20309.1"/>
    <property type="molecule type" value="Genomic_DNA"/>
</dbReference>
<name>A0A8G2BZ02_9BACT</name>
<gene>
    <name evidence="1" type="ORF">SAMN05444001_1209</name>
</gene>
<evidence type="ECO:0000313" key="1">
    <source>
        <dbReference type="EMBL" id="SEG20309.1"/>
    </source>
</evidence>
<comment type="caution">
    <text evidence="1">The sequence shown here is derived from an EMBL/GenBank/DDBJ whole genome shotgun (WGS) entry which is preliminary data.</text>
</comment>
<dbReference type="Proteomes" id="UP000236725">
    <property type="component" value="Unassembled WGS sequence"/>
</dbReference>
<proteinExistence type="predicted"/>
<evidence type="ECO:0000313" key="2">
    <source>
        <dbReference type="Proteomes" id="UP000236725"/>
    </source>
</evidence>
<keyword evidence="2" id="KW-1185">Reference proteome</keyword>
<protein>
    <submittedName>
        <fullName evidence="1">Uncharacterized protein</fullName>
    </submittedName>
</protein>